<feature type="active site" evidence="3">
    <location>
        <position position="247"/>
    </location>
</feature>
<dbReference type="GO" id="GO:0016620">
    <property type="term" value="F:oxidoreductase activity, acting on the aldehyde or oxo group of donors, NAD or NADP as acceptor"/>
    <property type="evidence" value="ECO:0007669"/>
    <property type="project" value="InterPro"/>
</dbReference>
<dbReference type="CDD" id="cd07078">
    <property type="entry name" value="ALDH"/>
    <property type="match status" value="1"/>
</dbReference>
<evidence type="ECO:0000313" key="6">
    <source>
        <dbReference type="EMBL" id="RSH80789.1"/>
    </source>
</evidence>
<proteinExistence type="inferred from homology"/>
<dbReference type="EMBL" id="RSCD01000033">
    <property type="protein sequence ID" value="RSH80789.1"/>
    <property type="molecule type" value="Genomic_DNA"/>
</dbReference>
<protein>
    <submittedName>
        <fullName evidence="6">Mitochondrial aldehyde dehydrogenase</fullName>
    </submittedName>
</protein>
<dbReference type="FunFam" id="3.40.605.10:FF:000007">
    <property type="entry name" value="NAD/NADP-dependent betaine aldehyde dehydrogenase"/>
    <property type="match status" value="1"/>
</dbReference>
<accession>A0A427XPM2</accession>
<reference evidence="6 7" key="1">
    <citation type="submission" date="2018-11" db="EMBL/GenBank/DDBJ databases">
        <title>Genome sequence of Saitozyma podzolica DSM 27192.</title>
        <authorList>
            <person name="Aliyu H."/>
            <person name="Gorte O."/>
            <person name="Ochsenreither K."/>
        </authorList>
    </citation>
    <scope>NUCLEOTIDE SEQUENCE [LARGE SCALE GENOMIC DNA]</scope>
    <source>
        <strain evidence="6 7">DSM 27192</strain>
    </source>
</reference>
<dbReference type="InterPro" id="IPR016163">
    <property type="entry name" value="Ald_DH_C"/>
</dbReference>
<dbReference type="FunFam" id="3.40.309.10:FF:000012">
    <property type="entry name" value="Betaine aldehyde dehydrogenase"/>
    <property type="match status" value="1"/>
</dbReference>
<dbReference type="InterPro" id="IPR015590">
    <property type="entry name" value="Aldehyde_DH_dom"/>
</dbReference>
<evidence type="ECO:0000256" key="2">
    <source>
        <dbReference type="ARBA" id="ARBA00023002"/>
    </source>
</evidence>
<dbReference type="PROSITE" id="PS00070">
    <property type="entry name" value="ALDEHYDE_DEHYDR_CYS"/>
    <property type="match status" value="1"/>
</dbReference>
<dbReference type="SUPFAM" id="SSF53720">
    <property type="entry name" value="ALDH-like"/>
    <property type="match status" value="1"/>
</dbReference>
<gene>
    <name evidence="6" type="primary">ALD2</name>
    <name evidence="6" type="ORF">EHS25_007125</name>
</gene>
<dbReference type="STRING" id="1890683.A0A427XPM2"/>
<dbReference type="InterPro" id="IPR016160">
    <property type="entry name" value="Ald_DH_CS_CYS"/>
</dbReference>
<evidence type="ECO:0000313" key="7">
    <source>
        <dbReference type="Proteomes" id="UP000279259"/>
    </source>
</evidence>
<dbReference type="Pfam" id="PF00171">
    <property type="entry name" value="Aldedh"/>
    <property type="match status" value="1"/>
</dbReference>
<dbReference type="InterPro" id="IPR016161">
    <property type="entry name" value="Ald_DH/histidinol_DH"/>
</dbReference>
<keyword evidence="7" id="KW-1185">Reference proteome</keyword>
<evidence type="ECO:0000256" key="4">
    <source>
        <dbReference type="RuleBase" id="RU003345"/>
    </source>
</evidence>
<comment type="caution">
    <text evidence="6">The sequence shown here is derived from an EMBL/GenBank/DDBJ whole genome shotgun (WGS) entry which is preliminary data.</text>
</comment>
<dbReference type="PANTHER" id="PTHR11699">
    <property type="entry name" value="ALDEHYDE DEHYDROGENASE-RELATED"/>
    <property type="match status" value="1"/>
</dbReference>
<dbReference type="InterPro" id="IPR029510">
    <property type="entry name" value="Ald_DH_CS_GLU"/>
</dbReference>
<dbReference type="Proteomes" id="UP000279259">
    <property type="component" value="Unassembled WGS sequence"/>
</dbReference>
<evidence type="ECO:0000259" key="5">
    <source>
        <dbReference type="Pfam" id="PF00171"/>
    </source>
</evidence>
<dbReference type="PROSITE" id="PS00687">
    <property type="entry name" value="ALDEHYDE_DEHYDR_GLU"/>
    <property type="match status" value="1"/>
</dbReference>
<dbReference type="InterPro" id="IPR016162">
    <property type="entry name" value="Ald_DH_N"/>
</dbReference>
<keyword evidence="2 4" id="KW-0560">Oxidoreductase</keyword>
<evidence type="ECO:0000256" key="3">
    <source>
        <dbReference type="PROSITE-ProRule" id="PRU10007"/>
    </source>
</evidence>
<dbReference type="OrthoDB" id="310895at2759"/>
<name>A0A427XPM2_9TREE</name>
<evidence type="ECO:0000256" key="1">
    <source>
        <dbReference type="ARBA" id="ARBA00009986"/>
    </source>
</evidence>
<dbReference type="Gene3D" id="3.40.309.10">
    <property type="entry name" value="Aldehyde Dehydrogenase, Chain A, domain 2"/>
    <property type="match status" value="1"/>
</dbReference>
<feature type="domain" description="Aldehyde dehydrogenase" evidence="5">
    <location>
        <begin position="14"/>
        <end position="475"/>
    </location>
</feature>
<comment type="similarity">
    <text evidence="1 4">Belongs to the aldehyde dehydrogenase family.</text>
</comment>
<sequence length="493" mass="53092">MTAVPSKVTTTRWSSTRTEDRFEVHRPDTGEVITEVQGAGPDEVDSTVLAANNAQKHWRKRPYAERARYLRQAGELIAEHREELARLLSAEMGKPYTQAYSFDLAACIGMFEFMGGVGVDLHGETHDSDCIIDITERVPFGVVAGIIPFNWPPIHASRKLAPALLMGNAVVLKPPEQDPLTVMRIVELVSSVLPDDVLHVVPGFGTATGSALTTHPLVRKICFTGSPTTGRAIMRSASQHIVPTLLELGGKNPLVIFADANVDAAVLAAVEGGFYNQGEACTAASRVLVQRELHDSFMARLVTAVARLKVGRGSDPATHVGPMVTQANQEKVLDYIRIGKEVDGANVALSGQVPNDPELANGFWVPPTIFDRVTPSMRIAQEEVFGPVIAVMTFDTEQEAIQIANGTEFGLVAGVFSGDTKRAMRVSREIEAGIVFVNHYNRATAGSPFGGTKASSGYGRGSGIEALKEFGYTRTLRIPSGAAEIPHWAALDE</sequence>
<organism evidence="6 7">
    <name type="scientific">Saitozyma podzolica</name>
    <dbReference type="NCBI Taxonomy" id="1890683"/>
    <lineage>
        <taxon>Eukaryota</taxon>
        <taxon>Fungi</taxon>
        <taxon>Dikarya</taxon>
        <taxon>Basidiomycota</taxon>
        <taxon>Agaricomycotina</taxon>
        <taxon>Tremellomycetes</taxon>
        <taxon>Tremellales</taxon>
        <taxon>Trimorphomycetaceae</taxon>
        <taxon>Saitozyma</taxon>
    </lineage>
</organism>
<dbReference type="AlphaFoldDB" id="A0A427XPM2"/>
<dbReference type="Gene3D" id="3.40.605.10">
    <property type="entry name" value="Aldehyde Dehydrogenase, Chain A, domain 1"/>
    <property type="match status" value="1"/>
</dbReference>